<dbReference type="Proteomes" id="UP000182836">
    <property type="component" value="Unassembled WGS sequence"/>
</dbReference>
<name>A0A1G9C7Z8_ANEMI</name>
<dbReference type="EMBL" id="FNED01000059">
    <property type="protein sequence ID" value="SDK47594.1"/>
    <property type="molecule type" value="Genomic_DNA"/>
</dbReference>
<evidence type="ECO:0000313" key="2">
    <source>
        <dbReference type="Proteomes" id="UP000182836"/>
    </source>
</evidence>
<proteinExistence type="predicted"/>
<dbReference type="AlphaFoldDB" id="A0A1G9C7Z8"/>
<accession>A0A1G9C7Z8</accession>
<gene>
    <name evidence="1" type="ORF">SAMN04487909_1595</name>
</gene>
<sequence length="103" mass="11609">MKDVQKFVGLDVSKEMISVGVAEAGRGEPRFHGNIPNQPEAIRKLMRKLGNPEDLHVCYEAGSTGYGIVRFLLSYGYRLYYSGPYSYPPSSWGSCENRSQRFP</sequence>
<evidence type="ECO:0008006" key="3">
    <source>
        <dbReference type="Google" id="ProtNLM"/>
    </source>
</evidence>
<evidence type="ECO:0000313" key="1">
    <source>
        <dbReference type="EMBL" id="SDK47594.1"/>
    </source>
</evidence>
<protein>
    <recommendedName>
        <fullName evidence="3">Transposase</fullName>
    </recommendedName>
</protein>
<reference evidence="1 2" key="1">
    <citation type="submission" date="2016-10" db="EMBL/GenBank/DDBJ databases">
        <authorList>
            <person name="de Groot N.N."/>
        </authorList>
    </citation>
    <scope>NUCLEOTIDE SEQUENCE [LARGE SCALE GENOMIC DNA]</scope>
    <source>
        <strain evidence="1 2">DSM 2895</strain>
    </source>
</reference>
<organism evidence="1 2">
    <name type="scientific">Aneurinibacillus migulanus</name>
    <name type="common">Bacillus migulanus</name>
    <dbReference type="NCBI Taxonomy" id="47500"/>
    <lineage>
        <taxon>Bacteria</taxon>
        <taxon>Bacillati</taxon>
        <taxon>Bacillota</taxon>
        <taxon>Bacilli</taxon>
        <taxon>Bacillales</taxon>
        <taxon>Paenibacillaceae</taxon>
        <taxon>Aneurinibacillus group</taxon>
        <taxon>Aneurinibacillus</taxon>
    </lineage>
</organism>
<dbReference type="RefSeq" id="WP_235356641.1">
    <property type="nucleotide sequence ID" value="NZ_CCMI01000058.1"/>
</dbReference>